<evidence type="ECO:0000313" key="9">
    <source>
        <dbReference type="Proteomes" id="UP000004947"/>
    </source>
</evidence>
<evidence type="ECO:0000313" key="8">
    <source>
        <dbReference type="EMBL" id="EDM29014.1"/>
    </source>
</evidence>
<dbReference type="GO" id="GO:0004521">
    <property type="term" value="F:RNA endonuclease activity"/>
    <property type="evidence" value="ECO:0007669"/>
    <property type="project" value="InterPro"/>
</dbReference>
<dbReference type="InterPro" id="IPR013527">
    <property type="entry name" value="YicC-like_N"/>
</dbReference>
<dbReference type="GO" id="GO:0016787">
    <property type="term" value="F:hydrolase activity"/>
    <property type="evidence" value="ECO:0007669"/>
    <property type="project" value="UniProtKB-KW"/>
</dbReference>
<evidence type="ECO:0000259" key="6">
    <source>
        <dbReference type="Pfam" id="PF03755"/>
    </source>
</evidence>
<gene>
    <name evidence="8" type="ORF">LNTAR_14397</name>
</gene>
<organism evidence="8 9">
    <name type="scientific">Lentisphaera araneosa HTCC2155</name>
    <dbReference type="NCBI Taxonomy" id="313628"/>
    <lineage>
        <taxon>Bacteria</taxon>
        <taxon>Pseudomonadati</taxon>
        <taxon>Lentisphaerota</taxon>
        <taxon>Lentisphaeria</taxon>
        <taxon>Lentisphaerales</taxon>
        <taxon>Lentisphaeraceae</taxon>
        <taxon>Lentisphaera</taxon>
    </lineage>
</organism>
<dbReference type="STRING" id="313628.LNTAR_14397"/>
<evidence type="ECO:0000256" key="2">
    <source>
        <dbReference type="ARBA" id="ARBA00022722"/>
    </source>
</evidence>
<dbReference type="Pfam" id="PF08340">
    <property type="entry name" value="YicC-like_C"/>
    <property type="match status" value="1"/>
</dbReference>
<keyword evidence="2" id="KW-0540">Nuclease</keyword>
<dbReference type="eggNOG" id="COG1561">
    <property type="taxonomic scope" value="Bacteria"/>
</dbReference>
<dbReference type="InterPro" id="IPR005229">
    <property type="entry name" value="YicC/YloC-like"/>
</dbReference>
<evidence type="ECO:0000256" key="5">
    <source>
        <dbReference type="ARBA" id="ARBA00035648"/>
    </source>
</evidence>
<accession>A6DHD1</accession>
<evidence type="ECO:0000256" key="4">
    <source>
        <dbReference type="ARBA" id="ARBA00022801"/>
    </source>
</evidence>
<feature type="domain" description="Endoribonuclease YicC-like N-terminal" evidence="6">
    <location>
        <begin position="1"/>
        <end position="154"/>
    </location>
</feature>
<protein>
    <recommendedName>
        <fullName evidence="10">YicC family protein</fullName>
    </recommendedName>
</protein>
<comment type="caution">
    <text evidence="8">The sequence shown here is derived from an EMBL/GenBank/DDBJ whole genome shotgun (WGS) entry which is preliminary data.</text>
</comment>
<dbReference type="OrthoDB" id="9771229at2"/>
<keyword evidence="3" id="KW-0255">Endonuclease</keyword>
<evidence type="ECO:0000259" key="7">
    <source>
        <dbReference type="Pfam" id="PF08340"/>
    </source>
</evidence>
<evidence type="ECO:0000256" key="1">
    <source>
        <dbReference type="ARBA" id="ARBA00001968"/>
    </source>
</evidence>
<dbReference type="PANTHER" id="PTHR30636">
    <property type="entry name" value="UPF0701 PROTEIN YICC"/>
    <property type="match status" value="1"/>
</dbReference>
<dbReference type="EMBL" id="ABCK01000003">
    <property type="protein sequence ID" value="EDM29014.1"/>
    <property type="molecule type" value="Genomic_DNA"/>
</dbReference>
<keyword evidence="4" id="KW-0378">Hydrolase</keyword>
<evidence type="ECO:0008006" key="10">
    <source>
        <dbReference type="Google" id="ProtNLM"/>
    </source>
</evidence>
<dbReference type="NCBIfam" id="TIGR00255">
    <property type="entry name" value="YicC/YloC family endoribonuclease"/>
    <property type="match status" value="1"/>
</dbReference>
<comment type="cofactor">
    <cofactor evidence="1">
        <name>a divalent metal cation</name>
        <dbReference type="ChEBI" id="CHEBI:60240"/>
    </cofactor>
</comment>
<reference evidence="8 9" key="1">
    <citation type="journal article" date="2010" name="J. Bacteriol.">
        <title>Genome sequence of Lentisphaera araneosa HTCC2155T, the type species of the order Lentisphaerales in the phylum Lentisphaerae.</title>
        <authorList>
            <person name="Thrash J.C."/>
            <person name="Cho J.C."/>
            <person name="Vergin K.L."/>
            <person name="Morris R.M."/>
            <person name="Giovannoni S.J."/>
        </authorList>
    </citation>
    <scope>NUCLEOTIDE SEQUENCE [LARGE SCALE GENOMIC DNA]</scope>
    <source>
        <strain evidence="8 9">HTCC2155</strain>
    </source>
</reference>
<feature type="domain" description="Endoribonuclease YicC-like C-terminal" evidence="7">
    <location>
        <begin position="171"/>
        <end position="290"/>
    </location>
</feature>
<dbReference type="RefSeq" id="WP_007277316.1">
    <property type="nucleotide sequence ID" value="NZ_ABCK01000003.1"/>
</dbReference>
<dbReference type="InterPro" id="IPR013551">
    <property type="entry name" value="YicC-like_C"/>
</dbReference>
<keyword evidence="9" id="KW-1185">Reference proteome</keyword>
<comment type="similarity">
    <text evidence="5">Belongs to the YicC/YloC family.</text>
</comment>
<sequence length="290" mass="32792">MKSMTGYGRGEATLEDFSIVVELSTVNRKGLDMRVNYPREHLALEGLIRKKIGGVLSRGMVTGSLNLSFNAGAMSANVNKDLIKSYIEQLQEVHESMGMEYTPDTVRLMSLPGVLEDSGKNIDEDLLMSCAAKALDKALEQLLENRVREGLEMKKDFLERYETMLSLHEQIEQTYPQALADYRERLTTRIKEAALDVEIDEDRLAQELVIYSDRSDITEEVVRLNAHLKQFKVLLDKSEPIGREMDFLMQEMGREVNTTGSKSSNADLSALVVSFKAELEKCREQMANVE</sequence>
<dbReference type="PANTHER" id="PTHR30636:SF3">
    <property type="entry name" value="UPF0701 PROTEIN YICC"/>
    <property type="match status" value="1"/>
</dbReference>
<evidence type="ECO:0000256" key="3">
    <source>
        <dbReference type="ARBA" id="ARBA00022759"/>
    </source>
</evidence>
<name>A6DHD1_9BACT</name>
<dbReference type="Proteomes" id="UP000004947">
    <property type="component" value="Unassembled WGS sequence"/>
</dbReference>
<proteinExistence type="inferred from homology"/>
<dbReference type="Pfam" id="PF03755">
    <property type="entry name" value="YicC-like_N"/>
    <property type="match status" value="1"/>
</dbReference>
<dbReference type="AlphaFoldDB" id="A6DHD1"/>